<proteinExistence type="predicted"/>
<dbReference type="RefSeq" id="WP_039646395.1">
    <property type="nucleotide sequence ID" value="NZ_CP008747.1"/>
</dbReference>
<dbReference type="HOGENOM" id="CLU_162576_0_0_9"/>
<dbReference type="Proteomes" id="UP000285625">
    <property type="component" value="Unassembled WGS sequence"/>
</dbReference>
<protein>
    <submittedName>
        <fullName evidence="1">Uncharacterized protein</fullName>
    </submittedName>
</protein>
<accession>A0A0A8HR86</accession>
<dbReference type="GeneID" id="41073589"/>
<name>A0A0A8HR86_STAHY</name>
<reference evidence="1 2" key="1">
    <citation type="journal article" date="2016" name="Front. Microbiol.">
        <title>Comprehensive Phylogenetic Analysis of Bovine Non-aureus Staphylococci Species Based on Whole-Genome Sequencing.</title>
        <authorList>
            <person name="Naushad S."/>
            <person name="Barkema H.W."/>
            <person name="Luby C."/>
            <person name="Condas L.A."/>
            <person name="Nobrega D.B."/>
            <person name="Carson D.A."/>
            <person name="De Buck J."/>
        </authorList>
    </citation>
    <scope>NUCLEOTIDE SEQUENCE [LARGE SCALE GENOMIC DNA]</scope>
    <source>
        <strain evidence="1 2">SNUC 5959</strain>
    </source>
</reference>
<organism evidence="1 2">
    <name type="scientific">Staphylococcus hyicus</name>
    <dbReference type="NCBI Taxonomy" id="1284"/>
    <lineage>
        <taxon>Bacteria</taxon>
        <taxon>Bacillati</taxon>
        <taxon>Bacillota</taxon>
        <taxon>Bacilli</taxon>
        <taxon>Bacillales</taxon>
        <taxon>Staphylococcaceae</taxon>
        <taxon>Staphylococcus</taxon>
    </lineage>
</organism>
<dbReference type="AlphaFoldDB" id="A0A0A8HR86"/>
<dbReference type="STRING" id="1284.SHYC_09055"/>
<sequence>MTNVDYKKAYEYLESQLEDIMVETAILLDHNPATLRIDEIIADQTEEGQVTITVSSSGEHMKYALYIYKKGQSIPEEKLMYQQQNVFHLSLEPGKYRIKAFVQQNNAQKVAETKEIKVF</sequence>
<comment type="caution">
    <text evidence="1">The sequence shown here is derived from an EMBL/GenBank/DDBJ whole genome shotgun (WGS) entry which is preliminary data.</text>
</comment>
<evidence type="ECO:0000313" key="2">
    <source>
        <dbReference type="Proteomes" id="UP000285625"/>
    </source>
</evidence>
<dbReference type="EMBL" id="QXVO01000017">
    <property type="protein sequence ID" value="RIO45732.1"/>
    <property type="molecule type" value="Genomic_DNA"/>
</dbReference>
<evidence type="ECO:0000313" key="1">
    <source>
        <dbReference type="EMBL" id="RIO45732.1"/>
    </source>
</evidence>
<gene>
    <name evidence="1" type="ORF">BUZ57_06885</name>
</gene>
<dbReference type="KEGG" id="shu:SHYC_09055"/>